<dbReference type="EMBL" id="AZFF01000008">
    <property type="protein sequence ID" value="KRL54493.1"/>
    <property type="molecule type" value="Genomic_DNA"/>
</dbReference>
<protein>
    <recommendedName>
        <fullName evidence="3">Type I restriction modification DNA specificity domain-containing protein</fullName>
    </recommendedName>
</protein>
<organism evidence="1 2">
    <name type="scientific">Furfurilactobacillus rossiae DSM 15814</name>
    <dbReference type="NCBI Taxonomy" id="1114972"/>
    <lineage>
        <taxon>Bacteria</taxon>
        <taxon>Bacillati</taxon>
        <taxon>Bacillota</taxon>
        <taxon>Bacilli</taxon>
        <taxon>Lactobacillales</taxon>
        <taxon>Lactobacillaceae</taxon>
        <taxon>Furfurilactobacillus</taxon>
    </lineage>
</organism>
<reference evidence="1 2" key="1">
    <citation type="journal article" date="2015" name="Genome Announc.">
        <title>Expanding the biotechnology potential of lactobacilli through comparative genomics of 213 strains and associated genera.</title>
        <authorList>
            <person name="Sun Z."/>
            <person name="Harris H.M."/>
            <person name="McCann A."/>
            <person name="Guo C."/>
            <person name="Argimon S."/>
            <person name="Zhang W."/>
            <person name="Yang X."/>
            <person name="Jeffery I.B."/>
            <person name="Cooney J.C."/>
            <person name="Kagawa T.F."/>
            <person name="Liu W."/>
            <person name="Song Y."/>
            <person name="Salvetti E."/>
            <person name="Wrobel A."/>
            <person name="Rasinkangas P."/>
            <person name="Parkhill J."/>
            <person name="Rea M.C."/>
            <person name="O'Sullivan O."/>
            <person name="Ritari J."/>
            <person name="Douillard F.P."/>
            <person name="Paul Ross R."/>
            <person name="Yang R."/>
            <person name="Briner A.E."/>
            <person name="Felis G.E."/>
            <person name="de Vos W.M."/>
            <person name="Barrangou R."/>
            <person name="Klaenhammer T.R."/>
            <person name="Caufield P.W."/>
            <person name="Cui Y."/>
            <person name="Zhang H."/>
            <person name="O'Toole P.W."/>
        </authorList>
    </citation>
    <scope>NUCLEOTIDE SEQUENCE [LARGE SCALE GENOMIC DNA]</scope>
    <source>
        <strain evidence="1 2">DSM 15814</strain>
    </source>
</reference>
<evidence type="ECO:0008006" key="3">
    <source>
        <dbReference type="Google" id="ProtNLM"/>
    </source>
</evidence>
<comment type="caution">
    <text evidence="1">The sequence shown here is derived from an EMBL/GenBank/DDBJ whole genome shotgun (WGS) entry which is preliminary data.</text>
</comment>
<accession>A0A0R1RBE4</accession>
<dbReference type="STRING" id="1114972.FD35_GL002562"/>
<evidence type="ECO:0000313" key="2">
    <source>
        <dbReference type="Proteomes" id="UP000051999"/>
    </source>
</evidence>
<dbReference type="RefSeq" id="WP_026017025.1">
    <property type="nucleotide sequence ID" value="NZ_AUAW01000025.1"/>
</dbReference>
<dbReference type="eggNOG" id="COG0732">
    <property type="taxonomic scope" value="Bacteria"/>
</dbReference>
<evidence type="ECO:0000313" key="1">
    <source>
        <dbReference type="EMBL" id="KRL54493.1"/>
    </source>
</evidence>
<dbReference type="AlphaFoldDB" id="A0A0R1RBE4"/>
<proteinExistence type="predicted"/>
<dbReference type="Proteomes" id="UP000051999">
    <property type="component" value="Unassembled WGS sequence"/>
</dbReference>
<keyword evidence="2" id="KW-1185">Reference proteome</keyword>
<dbReference type="OrthoDB" id="9795776at2"/>
<dbReference type="SUPFAM" id="SSF116734">
    <property type="entry name" value="DNA methylase specificity domain"/>
    <property type="match status" value="1"/>
</dbReference>
<name>A0A0R1RBE4_9LACO</name>
<dbReference type="PATRIC" id="fig|1114972.6.peg.2627"/>
<gene>
    <name evidence="1" type="ORF">FD35_GL002562</name>
</gene>
<sequence length="145" mass="17176">MKTPTKRVPELRFKGFDGDWEQRKLGKLITEHNELVTGYQFPIATSARTGLFFQTEYFDNGRTDINDGVTFHVVPQNFVTYRYMSDDSIFHFNKNTFDTSVQVSREYPVFTNNDKSNLDFLVMNLNFSGSFLRFSKMQKKRWYAY</sequence>